<dbReference type="EMBL" id="ATNB01000085">
    <property type="protein sequence ID" value="EPP35208.1"/>
    <property type="molecule type" value="Genomic_DNA"/>
</dbReference>
<dbReference type="AlphaFoldDB" id="S7J4S7"/>
<protein>
    <submittedName>
        <fullName evidence="1">Uncharacterized protein</fullName>
    </submittedName>
</protein>
<proteinExistence type="predicted"/>
<evidence type="ECO:0000313" key="1">
    <source>
        <dbReference type="EMBL" id="EPP35208.1"/>
    </source>
</evidence>
<comment type="caution">
    <text evidence="1">The sequence shown here is derived from an EMBL/GenBank/DDBJ whole genome shotgun (WGS) entry which is preliminary data.</text>
</comment>
<reference evidence="1 2" key="1">
    <citation type="submission" date="2013-04" db="EMBL/GenBank/DDBJ databases">
        <title>Genome sequence of Chlamydia psittaci 10-1398/11.</title>
        <authorList>
            <person name="Huot-Creasy H."/>
            <person name="McCracken C.L."/>
            <person name="Humphries M."/>
            <person name="Sachse K."/>
            <person name="Laroucau K."/>
            <person name="Bavoil P."/>
            <person name="Myers G.S."/>
        </authorList>
    </citation>
    <scope>NUCLEOTIDE SEQUENCE [LARGE SCALE GENOMIC DNA]</scope>
    <source>
        <strain evidence="1 2">10_1398_11</strain>
    </source>
</reference>
<feature type="non-terminal residue" evidence="1">
    <location>
        <position position="41"/>
    </location>
</feature>
<gene>
    <name evidence="1" type="ORF">CP10139811_1631</name>
</gene>
<evidence type="ECO:0000313" key="2">
    <source>
        <dbReference type="Proteomes" id="UP000016200"/>
    </source>
</evidence>
<dbReference type="Proteomes" id="UP000016200">
    <property type="component" value="Unassembled WGS sequence"/>
</dbReference>
<sequence>MASSTLRWHLCFAMRVSSLPLPFSVVVSAARVDVGFLSLLS</sequence>
<name>S7J4S7_9CHLA</name>
<accession>S7J4S7</accession>
<dbReference type="HOGENOM" id="CLU_3281006_0_0_0"/>
<organism evidence="1 2">
    <name type="scientific">Chlamydia ibidis</name>
    <dbReference type="NCBI Taxonomy" id="1405396"/>
    <lineage>
        <taxon>Bacteria</taxon>
        <taxon>Pseudomonadati</taxon>
        <taxon>Chlamydiota</taxon>
        <taxon>Chlamydiia</taxon>
        <taxon>Chlamydiales</taxon>
        <taxon>Chlamydiaceae</taxon>
        <taxon>Chlamydia/Chlamydophila group</taxon>
        <taxon>Chlamydia</taxon>
    </lineage>
</organism>